<dbReference type="PANTHER" id="PTHR45947">
    <property type="entry name" value="SULFOQUINOVOSYL TRANSFERASE SQD2"/>
    <property type="match status" value="1"/>
</dbReference>
<reference evidence="5 6" key="1">
    <citation type="submission" date="2020-07" db="EMBL/GenBank/DDBJ databases">
        <title>Sequencing the genomes of 1000 actinobacteria strains.</title>
        <authorList>
            <person name="Klenk H.-P."/>
        </authorList>
    </citation>
    <scope>NUCLEOTIDE SEQUENCE [LARGE SCALE GENOMIC DNA]</scope>
    <source>
        <strain evidence="5 6">DSM 45278</strain>
    </source>
</reference>
<dbReference type="Proteomes" id="UP000584931">
    <property type="component" value="Unassembled WGS sequence"/>
</dbReference>
<dbReference type="InterPro" id="IPR001296">
    <property type="entry name" value="Glyco_trans_1"/>
</dbReference>
<proteinExistence type="predicted"/>
<evidence type="ECO:0000313" key="6">
    <source>
        <dbReference type="Proteomes" id="UP000584931"/>
    </source>
</evidence>
<dbReference type="AlphaFoldDB" id="A0A7Y9XHY7"/>
<dbReference type="GO" id="GO:1901137">
    <property type="term" value="P:carbohydrate derivative biosynthetic process"/>
    <property type="evidence" value="ECO:0007669"/>
    <property type="project" value="UniProtKB-ARBA"/>
</dbReference>
<organism evidence="5 6">
    <name type="scientific">Nocardiopsis sinuspersici</name>
    <dbReference type="NCBI Taxonomy" id="501010"/>
    <lineage>
        <taxon>Bacteria</taxon>
        <taxon>Bacillati</taxon>
        <taxon>Actinomycetota</taxon>
        <taxon>Actinomycetes</taxon>
        <taxon>Streptosporangiales</taxon>
        <taxon>Nocardiopsidaceae</taxon>
        <taxon>Nocardiopsis</taxon>
    </lineage>
</organism>
<protein>
    <submittedName>
        <fullName evidence="5">Glycosyltransferase involved in cell wall biosynthesis</fullName>
    </submittedName>
</protein>
<dbReference type="Pfam" id="PF13439">
    <property type="entry name" value="Glyco_transf_4"/>
    <property type="match status" value="1"/>
</dbReference>
<evidence type="ECO:0000256" key="2">
    <source>
        <dbReference type="ARBA" id="ARBA00022679"/>
    </source>
</evidence>
<evidence type="ECO:0000259" key="4">
    <source>
        <dbReference type="Pfam" id="PF13439"/>
    </source>
</evidence>
<evidence type="ECO:0000256" key="1">
    <source>
        <dbReference type="ARBA" id="ARBA00022676"/>
    </source>
</evidence>
<dbReference type="InterPro" id="IPR050194">
    <property type="entry name" value="Glycosyltransferase_grp1"/>
</dbReference>
<dbReference type="Gene3D" id="3.40.50.2000">
    <property type="entry name" value="Glycogen Phosphorylase B"/>
    <property type="match status" value="2"/>
</dbReference>
<dbReference type="EMBL" id="JACCHL010000001">
    <property type="protein sequence ID" value="NYH54770.1"/>
    <property type="molecule type" value="Genomic_DNA"/>
</dbReference>
<evidence type="ECO:0000259" key="3">
    <source>
        <dbReference type="Pfam" id="PF00534"/>
    </source>
</evidence>
<dbReference type="Pfam" id="PF00534">
    <property type="entry name" value="Glycos_transf_1"/>
    <property type="match status" value="1"/>
</dbReference>
<dbReference type="InterPro" id="IPR028098">
    <property type="entry name" value="Glyco_trans_4-like_N"/>
</dbReference>
<keyword evidence="2 5" id="KW-0808">Transferase</keyword>
<name>A0A7Y9XHY7_9ACTN</name>
<comment type="caution">
    <text evidence="5">The sequence shown here is derived from an EMBL/GenBank/DDBJ whole genome shotgun (WGS) entry which is preliminary data.</text>
</comment>
<dbReference type="RefSeq" id="WP_179811092.1">
    <property type="nucleotide sequence ID" value="NZ_JACCHL010000001.1"/>
</dbReference>
<dbReference type="SUPFAM" id="SSF53756">
    <property type="entry name" value="UDP-Glycosyltransferase/glycogen phosphorylase"/>
    <property type="match status" value="1"/>
</dbReference>
<feature type="domain" description="Glycosyl transferase family 1" evidence="3">
    <location>
        <begin position="206"/>
        <end position="369"/>
    </location>
</feature>
<accession>A0A7Y9XHY7</accession>
<evidence type="ECO:0000313" key="5">
    <source>
        <dbReference type="EMBL" id="NYH54770.1"/>
    </source>
</evidence>
<keyword evidence="1" id="KW-0328">Glycosyltransferase</keyword>
<dbReference type="GO" id="GO:0016757">
    <property type="term" value="F:glycosyltransferase activity"/>
    <property type="evidence" value="ECO:0007669"/>
    <property type="project" value="UniProtKB-KW"/>
</dbReference>
<feature type="domain" description="Glycosyltransferase subfamily 4-like N-terminal" evidence="4">
    <location>
        <begin position="22"/>
        <end position="197"/>
    </location>
</feature>
<sequence length="419" mass="45265">MRIAMVSEHASPLAAISGEDAGGQNVHVAELATALAARGHEVAVYTRRTDAEKPDTVSMGPGVRVEHVRAGPAAPISKDELPRYMPEFAQRLRAAWRIHRPDVVHAHFWMSGFASLRAANALGLPVLQTFHALGTVKHRHQGSDDTSPVDRIPTERAVASQCDMVVATSTEERRELGEWGVPPERVAVVPCGVDTSRFTPKGPAAARGDRPRLLSLGRLVRRKGVDTVIRALAEVPEAELVIAGGADLDRLWTQPEAVRLRMVAERMGVEDRVRFLGCVDRYEVPALLRSVDAAVNVPWYEPFGISTVEAMACGVPVVASRVGGHVDTVVHGETGLLVPPRSPKRLGRAMRWLLSDEGSRSSFAEAAAERARERYSWAEVARRTEECYLHVTGTVGAGVPAPRAVSSTPVGTTARGGEE</sequence>
<dbReference type="PANTHER" id="PTHR45947:SF3">
    <property type="entry name" value="SULFOQUINOVOSYL TRANSFERASE SQD2"/>
    <property type="match status" value="1"/>
</dbReference>
<gene>
    <name evidence="5" type="ORF">HNR06_004359</name>
</gene>